<dbReference type="InterPro" id="IPR017452">
    <property type="entry name" value="GPCR_Rhodpsn_7TM"/>
</dbReference>
<dbReference type="GO" id="GO:0005886">
    <property type="term" value="C:plasma membrane"/>
    <property type="evidence" value="ECO:0007669"/>
    <property type="project" value="UniProtKB-SubCell"/>
</dbReference>
<reference evidence="19" key="3">
    <citation type="submission" date="2025-09" db="UniProtKB">
        <authorList>
            <consortium name="Ensembl"/>
        </authorList>
    </citation>
    <scope>IDENTIFICATION</scope>
</reference>
<dbReference type="InterPro" id="IPR000276">
    <property type="entry name" value="GPCR_Rhodpsn"/>
</dbReference>
<proteinExistence type="predicted"/>
<keyword evidence="12" id="KW-0675">Receptor</keyword>
<keyword evidence="11 16" id="KW-1015">Disulfide bond</keyword>
<dbReference type="GO" id="GO:0007200">
    <property type="term" value="P:phospholipase C-activating G protein-coupled receptor signaling pathway"/>
    <property type="evidence" value="ECO:0007669"/>
    <property type="project" value="TreeGrafter"/>
</dbReference>
<organism evidence="19 20">
    <name type="scientific">Pygocentrus nattereri</name>
    <name type="common">Red-bellied piranha</name>
    <dbReference type="NCBI Taxonomy" id="42514"/>
    <lineage>
        <taxon>Eukaryota</taxon>
        <taxon>Metazoa</taxon>
        <taxon>Chordata</taxon>
        <taxon>Craniata</taxon>
        <taxon>Vertebrata</taxon>
        <taxon>Euteleostomi</taxon>
        <taxon>Actinopterygii</taxon>
        <taxon>Neopterygii</taxon>
        <taxon>Teleostei</taxon>
        <taxon>Ostariophysi</taxon>
        <taxon>Characiformes</taxon>
        <taxon>Characoidei</taxon>
        <taxon>Pygocentrus</taxon>
    </lineage>
</organism>
<dbReference type="GO" id="GO:1902037">
    <property type="term" value="P:negative regulation of hematopoietic stem cell differentiation"/>
    <property type="evidence" value="ECO:0007669"/>
    <property type="project" value="Ensembl"/>
</dbReference>
<feature type="transmembrane region" description="Helical" evidence="17">
    <location>
        <begin position="319"/>
        <end position="343"/>
    </location>
</feature>
<dbReference type="Gene3D" id="1.20.1070.10">
    <property type="entry name" value="Rhodopsin 7-helix transmembrane proteins"/>
    <property type="match status" value="1"/>
</dbReference>
<evidence type="ECO:0000256" key="14">
    <source>
        <dbReference type="ARBA" id="ARBA00023224"/>
    </source>
</evidence>
<evidence type="ECO:0000256" key="15">
    <source>
        <dbReference type="ARBA" id="ARBA00031780"/>
    </source>
</evidence>
<feature type="disulfide bond" evidence="16">
    <location>
        <begin position="183"/>
        <end position="262"/>
    </location>
</feature>
<evidence type="ECO:0000256" key="2">
    <source>
        <dbReference type="ARBA" id="ARBA00019705"/>
    </source>
</evidence>
<feature type="domain" description="G-protein coupled receptors family 1 profile" evidence="18">
    <location>
        <begin position="127"/>
        <end position="376"/>
    </location>
</feature>
<evidence type="ECO:0000256" key="9">
    <source>
        <dbReference type="ARBA" id="ARBA00023084"/>
    </source>
</evidence>
<evidence type="ECO:0000313" key="20">
    <source>
        <dbReference type="Proteomes" id="UP001501920"/>
    </source>
</evidence>
<keyword evidence="20" id="KW-1185">Reference proteome</keyword>
<dbReference type="OMA" id="QCQKQVA"/>
<dbReference type="PANTHER" id="PTHR24232">
    <property type="entry name" value="G-PROTEIN COUPLED RECEPTOR"/>
    <property type="match status" value="1"/>
</dbReference>
<dbReference type="PANTHER" id="PTHR24232:SF20">
    <property type="entry name" value="PROTEINASE-ACTIVATED RECEPTOR 1"/>
    <property type="match status" value="1"/>
</dbReference>
<evidence type="ECO:0000256" key="13">
    <source>
        <dbReference type="ARBA" id="ARBA00023180"/>
    </source>
</evidence>
<dbReference type="GO" id="GO:0030194">
    <property type="term" value="P:positive regulation of blood coagulation"/>
    <property type="evidence" value="ECO:0007669"/>
    <property type="project" value="TreeGrafter"/>
</dbReference>
<evidence type="ECO:0000256" key="17">
    <source>
        <dbReference type="SAM" id="Phobius"/>
    </source>
</evidence>
<dbReference type="AlphaFoldDB" id="A0A3B4DWP8"/>
<keyword evidence="4 17" id="KW-0812">Transmembrane</keyword>
<reference evidence="19 20" key="1">
    <citation type="submission" date="2020-10" db="EMBL/GenBank/DDBJ databases">
        <title>Pygocentrus nattereri (red-bellied piranha) genome, fPygNat1, primary haplotype.</title>
        <authorList>
            <person name="Myers G."/>
            <person name="Meyer A."/>
            <person name="Karagic N."/>
            <person name="Pippel M."/>
            <person name="Winkler S."/>
            <person name="Tracey A."/>
            <person name="Wood J."/>
            <person name="Formenti G."/>
            <person name="Howe K."/>
            <person name="Fedrigo O."/>
            <person name="Jarvis E.D."/>
        </authorList>
    </citation>
    <scope>NUCLEOTIDE SEQUENCE [LARGE SCALE GENOMIC DNA]</scope>
</reference>
<protein>
    <recommendedName>
        <fullName evidence="2">Proteinase-activated receptor 1</fullName>
    </recommendedName>
    <alternativeName>
        <fullName evidence="15">Thrombin receptor</fullName>
    </alternativeName>
</protein>
<gene>
    <name evidence="19" type="primary">F2R</name>
</gene>
<accession>A0A3B4DWP8</accession>
<evidence type="ECO:0000256" key="16">
    <source>
        <dbReference type="PIRSR" id="PIRSR603912-52"/>
    </source>
</evidence>
<dbReference type="Proteomes" id="UP001501920">
    <property type="component" value="Chromosome 20"/>
</dbReference>
<evidence type="ECO:0000256" key="11">
    <source>
        <dbReference type="ARBA" id="ARBA00023157"/>
    </source>
</evidence>
<dbReference type="InterPro" id="IPR000935">
    <property type="entry name" value="Thrmbn_rcpt"/>
</dbReference>
<dbReference type="GO" id="GO:0015057">
    <property type="term" value="F:thrombin-activated receptor activity"/>
    <property type="evidence" value="ECO:0007669"/>
    <property type="project" value="Ensembl"/>
</dbReference>
<name>A0A3B4DWP8_PYGNA</name>
<comment type="subcellular location">
    <subcellularLocation>
        <location evidence="1">Cell membrane</location>
        <topology evidence="1">Multi-pass membrane protein</topology>
    </subcellularLocation>
</comment>
<dbReference type="GO" id="GO:0098508">
    <property type="term" value="P:endothelial to hematopoietic transition"/>
    <property type="evidence" value="ECO:0007669"/>
    <property type="project" value="Ensembl"/>
</dbReference>
<dbReference type="PRINTS" id="PR00908">
    <property type="entry name" value="THROMBINR"/>
</dbReference>
<dbReference type="GO" id="GO:0035025">
    <property type="term" value="P:positive regulation of Rho protein signal transduction"/>
    <property type="evidence" value="ECO:0007669"/>
    <property type="project" value="TreeGrafter"/>
</dbReference>
<evidence type="ECO:0000256" key="6">
    <source>
        <dbReference type="ARBA" id="ARBA00022729"/>
    </source>
</evidence>
<dbReference type="FunFam" id="1.20.1070.10:FF:000040">
    <property type="entry name" value="Coagulation factor 2 (thrombin) receptor"/>
    <property type="match status" value="1"/>
</dbReference>
<dbReference type="SUPFAM" id="SSF81321">
    <property type="entry name" value="Family A G protein-coupled receptor-like"/>
    <property type="match status" value="1"/>
</dbReference>
<evidence type="ECO:0000256" key="7">
    <source>
        <dbReference type="ARBA" id="ARBA00022989"/>
    </source>
</evidence>
<feature type="transmembrane region" description="Helical" evidence="17">
    <location>
        <begin position="355"/>
        <end position="378"/>
    </location>
</feature>
<evidence type="ECO:0000259" key="18">
    <source>
        <dbReference type="PROSITE" id="PS50262"/>
    </source>
</evidence>
<dbReference type="GO" id="GO:0007596">
    <property type="term" value="P:blood coagulation"/>
    <property type="evidence" value="ECO:0007669"/>
    <property type="project" value="UniProtKB-KW"/>
</dbReference>
<dbReference type="Pfam" id="PF00001">
    <property type="entry name" value="7tm_1"/>
    <property type="match status" value="1"/>
</dbReference>
<dbReference type="Ensembl" id="ENSPNAT00000001483.2">
    <property type="protein sequence ID" value="ENSPNAP00000027855.2"/>
    <property type="gene ID" value="ENSPNAG00000013412.2"/>
</dbReference>
<keyword evidence="13" id="KW-0325">Glycoprotein</keyword>
<keyword evidence="8" id="KW-0297">G-protein coupled receptor</keyword>
<feature type="transmembrane region" description="Helical" evidence="17">
    <location>
        <begin position="274"/>
        <end position="299"/>
    </location>
</feature>
<dbReference type="GO" id="GO:0060836">
    <property type="term" value="P:lymphatic endothelial cell differentiation"/>
    <property type="evidence" value="ECO:0007669"/>
    <property type="project" value="Ensembl"/>
</dbReference>
<evidence type="ECO:0000256" key="10">
    <source>
        <dbReference type="ARBA" id="ARBA00023136"/>
    </source>
</evidence>
<feature type="transmembrane region" description="Helical" evidence="17">
    <location>
        <begin position="111"/>
        <end position="135"/>
    </location>
</feature>
<keyword evidence="10 17" id="KW-0472">Membrane</keyword>
<evidence type="ECO:0000256" key="5">
    <source>
        <dbReference type="ARBA" id="ARBA00022696"/>
    </source>
</evidence>
<dbReference type="STRING" id="42514.ENSPNAP00000027855"/>
<keyword evidence="14" id="KW-0807">Transducer</keyword>
<evidence type="ECO:0000256" key="1">
    <source>
        <dbReference type="ARBA" id="ARBA00004651"/>
    </source>
</evidence>
<sequence>MWLTTDVITPNKRLIPALHRYKSCNNRLMISSLHSSFSTSTPPSDTRSIVRTFSGFFLTATDEPFDYLDVQEGSGSGLGPERERARPPVANGRYYISKEASSFLQSRLATVFVPTVYTLIFLTSVPLNLLALVAFARRVRPQKPASIYMMNLACADLLFALLLPFRISYHYGGHDWQFGDGLCRLLTAAFYCNMYCSVLLVTAISADRLLAVAYPTDSLVWRTPCNAWAACAAAWLLSCAGVFPLLLSEQTLRVSQLDITTCHDVLDVRKLRSYYVYFFPAYSALFFFIPFLLSAVCYFRIIRVLCGVSNRPKRTRAVLMAATVFIVFAVCFAPTNVILVLHSLHAAQGQADSSYVAYLLAMCAGSASCSLDPLLYYFGSSRCHQMALDFLTGRSWRRRSAAEGTDSSQSTRSSKLDTFKSSVGGQYRKLMA</sequence>
<evidence type="ECO:0000313" key="19">
    <source>
        <dbReference type="Ensembl" id="ENSPNAP00000027855.2"/>
    </source>
</evidence>
<evidence type="ECO:0000256" key="12">
    <source>
        <dbReference type="ARBA" id="ARBA00023170"/>
    </source>
</evidence>
<dbReference type="PROSITE" id="PS50262">
    <property type="entry name" value="G_PROTEIN_RECEP_F1_2"/>
    <property type="match status" value="1"/>
</dbReference>
<dbReference type="PRINTS" id="PR01428">
    <property type="entry name" value="PROTEASEAR"/>
</dbReference>
<keyword evidence="6" id="KW-0732">Signal</keyword>
<keyword evidence="5" id="KW-0356">Hemostasis</keyword>
<evidence type="ECO:0000256" key="4">
    <source>
        <dbReference type="ARBA" id="ARBA00022692"/>
    </source>
</evidence>
<keyword evidence="7 17" id="KW-1133">Transmembrane helix</keyword>
<dbReference type="InterPro" id="IPR003912">
    <property type="entry name" value="Protea_act_rcpt"/>
</dbReference>
<dbReference type="PRINTS" id="PR00237">
    <property type="entry name" value="GPCRRHODOPSN"/>
</dbReference>
<feature type="transmembrane region" description="Helical" evidence="17">
    <location>
        <begin position="227"/>
        <end position="247"/>
    </location>
</feature>
<keyword evidence="9" id="KW-0094">Blood coagulation</keyword>
<reference evidence="19" key="2">
    <citation type="submission" date="2025-08" db="UniProtKB">
        <authorList>
            <consortium name="Ensembl"/>
        </authorList>
    </citation>
    <scope>IDENTIFICATION</scope>
</reference>
<keyword evidence="3" id="KW-1003">Cell membrane</keyword>
<feature type="transmembrane region" description="Helical" evidence="17">
    <location>
        <begin position="185"/>
        <end position="206"/>
    </location>
</feature>
<evidence type="ECO:0000256" key="3">
    <source>
        <dbReference type="ARBA" id="ARBA00022475"/>
    </source>
</evidence>
<evidence type="ECO:0000256" key="8">
    <source>
        <dbReference type="ARBA" id="ARBA00023040"/>
    </source>
</evidence>
<dbReference type="GeneTree" id="ENSGT01050000244840"/>
<feature type="transmembrane region" description="Helical" evidence="17">
    <location>
        <begin position="147"/>
        <end position="165"/>
    </location>
</feature>